<evidence type="ECO:0000256" key="4">
    <source>
        <dbReference type="ARBA" id="ARBA00022801"/>
    </source>
</evidence>
<evidence type="ECO:0000259" key="7">
    <source>
        <dbReference type="PROSITE" id="PS51462"/>
    </source>
</evidence>
<dbReference type="RefSeq" id="WP_311577175.1">
    <property type="nucleotide sequence ID" value="NZ_JAVRIF010000001.1"/>
</dbReference>
<keyword evidence="9" id="KW-1185">Reference proteome</keyword>
<organism evidence="8 9">
    <name type="scientific">Thalassotalea castellviae</name>
    <dbReference type="NCBI Taxonomy" id="3075612"/>
    <lineage>
        <taxon>Bacteria</taxon>
        <taxon>Pseudomonadati</taxon>
        <taxon>Pseudomonadota</taxon>
        <taxon>Gammaproteobacteria</taxon>
        <taxon>Alteromonadales</taxon>
        <taxon>Colwelliaceae</taxon>
        <taxon>Thalassotalea</taxon>
    </lineage>
</organism>
<evidence type="ECO:0000256" key="1">
    <source>
        <dbReference type="ARBA" id="ARBA00001936"/>
    </source>
</evidence>
<proteinExistence type="predicted"/>
<accession>A0ABU2ZYH0</accession>
<dbReference type="EMBL" id="JAVRIF010000001">
    <property type="protein sequence ID" value="MDT0602615.1"/>
    <property type="molecule type" value="Genomic_DNA"/>
</dbReference>
<reference evidence="8 9" key="1">
    <citation type="submission" date="2023-09" db="EMBL/GenBank/DDBJ databases">
        <authorList>
            <person name="Rey-Velasco X."/>
        </authorList>
    </citation>
    <scope>NUCLEOTIDE SEQUENCE [LARGE SCALE GENOMIC DNA]</scope>
    <source>
        <strain evidence="8 9">W431</strain>
    </source>
</reference>
<keyword evidence="5" id="KW-0460">Magnesium</keyword>
<evidence type="ECO:0000313" key="8">
    <source>
        <dbReference type="EMBL" id="MDT0602615.1"/>
    </source>
</evidence>
<dbReference type="NCBIfam" id="NF007980">
    <property type="entry name" value="PRK10707.1"/>
    <property type="match status" value="1"/>
</dbReference>
<dbReference type="Proteomes" id="UP001266357">
    <property type="component" value="Unassembled WGS sequence"/>
</dbReference>
<keyword evidence="4" id="KW-0378">Hydrolase</keyword>
<comment type="caution">
    <text evidence="8">The sequence shown here is derived from an EMBL/GenBank/DDBJ whole genome shotgun (WGS) entry which is preliminary data.</text>
</comment>
<protein>
    <submittedName>
        <fullName evidence="8">CoA pyrophosphatase</fullName>
    </submittedName>
</protein>
<dbReference type="InterPro" id="IPR015797">
    <property type="entry name" value="NUDIX_hydrolase-like_dom_sf"/>
</dbReference>
<name>A0ABU2ZYH0_9GAMM</name>
<comment type="cofactor">
    <cofactor evidence="1">
        <name>Mn(2+)</name>
        <dbReference type="ChEBI" id="CHEBI:29035"/>
    </cofactor>
</comment>
<dbReference type="Pfam" id="PF00293">
    <property type="entry name" value="NUDIX"/>
    <property type="match status" value="1"/>
</dbReference>
<evidence type="ECO:0000256" key="5">
    <source>
        <dbReference type="ARBA" id="ARBA00022842"/>
    </source>
</evidence>
<evidence type="ECO:0000256" key="3">
    <source>
        <dbReference type="ARBA" id="ARBA00022723"/>
    </source>
</evidence>
<dbReference type="PROSITE" id="PS51462">
    <property type="entry name" value="NUDIX"/>
    <property type="match status" value="1"/>
</dbReference>
<dbReference type="CDD" id="cd03426">
    <property type="entry name" value="NUDIX_CoAse_Nudt7"/>
    <property type="match status" value="1"/>
</dbReference>
<comment type="cofactor">
    <cofactor evidence="2">
        <name>Mg(2+)</name>
        <dbReference type="ChEBI" id="CHEBI:18420"/>
    </cofactor>
</comment>
<evidence type="ECO:0000313" key="9">
    <source>
        <dbReference type="Proteomes" id="UP001266357"/>
    </source>
</evidence>
<keyword evidence="6" id="KW-0464">Manganese</keyword>
<keyword evidence="3" id="KW-0479">Metal-binding</keyword>
<evidence type="ECO:0000256" key="2">
    <source>
        <dbReference type="ARBA" id="ARBA00001946"/>
    </source>
</evidence>
<sequence>MTKNEFLQRFNLSQLAKSNNQEFLLTQPKIFTPSAVLIALFEKNNQLHVVLTKRAKHLKHHPGQISFPGGKVEAFDKNHICTALREAHEEVGIEKDDCEILGQLHPFQTMSGFSITPVVAMLKRSPFYTIDENEVAEIFHVPFHHFLSTTQHYIIEVINKTGQHPVHFMPYKSYNIWGATAAILNDLSLHIRNNHT</sequence>
<dbReference type="PANTHER" id="PTHR12992:SF11">
    <property type="entry name" value="MITOCHONDRIAL COENZYME A DIPHOSPHATASE NUDT8"/>
    <property type="match status" value="1"/>
</dbReference>
<gene>
    <name evidence="8" type="ORF">RM573_03315</name>
</gene>
<evidence type="ECO:0000256" key="6">
    <source>
        <dbReference type="ARBA" id="ARBA00023211"/>
    </source>
</evidence>
<dbReference type="SUPFAM" id="SSF55811">
    <property type="entry name" value="Nudix"/>
    <property type="match status" value="1"/>
</dbReference>
<dbReference type="InterPro" id="IPR045121">
    <property type="entry name" value="CoAse"/>
</dbReference>
<dbReference type="Gene3D" id="3.90.79.10">
    <property type="entry name" value="Nucleoside Triphosphate Pyrophosphohydrolase"/>
    <property type="match status" value="1"/>
</dbReference>
<dbReference type="PANTHER" id="PTHR12992">
    <property type="entry name" value="NUDIX HYDROLASE"/>
    <property type="match status" value="1"/>
</dbReference>
<dbReference type="InterPro" id="IPR000086">
    <property type="entry name" value="NUDIX_hydrolase_dom"/>
</dbReference>
<feature type="domain" description="Nudix hydrolase" evidence="7">
    <location>
        <begin position="31"/>
        <end position="163"/>
    </location>
</feature>